<dbReference type="InterPro" id="IPR027417">
    <property type="entry name" value="P-loop_NTPase"/>
</dbReference>
<dbReference type="InterPro" id="IPR003594">
    <property type="entry name" value="HATPase_dom"/>
</dbReference>
<dbReference type="EMBL" id="CP091511">
    <property type="protein sequence ID" value="UOO91138.1"/>
    <property type="molecule type" value="Genomic_DNA"/>
</dbReference>
<reference evidence="15 16" key="1">
    <citation type="journal article" date="2022" name="Res Sq">
        <title>Evolution of multicellular longitudinally dividing oral cavity symbionts (Neisseriaceae).</title>
        <authorList>
            <person name="Nyongesa S."/>
            <person name="Weber P."/>
            <person name="Bernet E."/>
            <person name="Pullido F."/>
            <person name="Nieckarz M."/>
            <person name="Delaby M."/>
            <person name="Nieves C."/>
            <person name="Viehboeck T."/>
            <person name="Krause N."/>
            <person name="Rivera-Millot A."/>
            <person name="Nakamura A."/>
            <person name="Vischer N."/>
            <person name="VanNieuwenhze M."/>
            <person name="Brun Y."/>
            <person name="Cava F."/>
            <person name="Bulgheresi S."/>
            <person name="Veyrier F."/>
        </authorList>
    </citation>
    <scope>NUCLEOTIDE SEQUENCE [LARGE SCALE GENOMIC DNA]</scope>
    <source>
        <strain evidence="15 16">SN4</strain>
    </source>
</reference>
<protein>
    <recommendedName>
        <fullName evidence="3">histidine kinase</fullName>
        <ecNumber evidence="3">2.7.13.3</ecNumber>
    </recommendedName>
</protein>
<name>A0ABY4E722_9NEIS</name>
<dbReference type="InterPro" id="IPR038318">
    <property type="entry name" value="KdpD_sf"/>
</dbReference>
<evidence type="ECO:0000256" key="3">
    <source>
        <dbReference type="ARBA" id="ARBA00012438"/>
    </source>
</evidence>
<keyword evidence="7" id="KW-0547">Nucleotide-binding</keyword>
<evidence type="ECO:0000256" key="4">
    <source>
        <dbReference type="ARBA" id="ARBA00022553"/>
    </source>
</evidence>
<evidence type="ECO:0000256" key="2">
    <source>
        <dbReference type="ARBA" id="ARBA00004141"/>
    </source>
</evidence>
<keyword evidence="11" id="KW-0902">Two-component regulatory system</keyword>
<dbReference type="InterPro" id="IPR003018">
    <property type="entry name" value="GAF"/>
</dbReference>
<dbReference type="Pfam" id="PF13493">
    <property type="entry name" value="DUF4118"/>
    <property type="match status" value="1"/>
</dbReference>
<evidence type="ECO:0000256" key="5">
    <source>
        <dbReference type="ARBA" id="ARBA00022679"/>
    </source>
</evidence>
<dbReference type="SUPFAM" id="SSF55874">
    <property type="entry name" value="ATPase domain of HSP90 chaperone/DNA topoisomerase II/histidine kinase"/>
    <property type="match status" value="1"/>
</dbReference>
<dbReference type="InterPro" id="IPR036890">
    <property type="entry name" value="HATPase_C_sf"/>
</dbReference>
<dbReference type="Pfam" id="PF02518">
    <property type="entry name" value="HATPase_c"/>
    <property type="match status" value="1"/>
</dbReference>
<dbReference type="PROSITE" id="PS50109">
    <property type="entry name" value="HIS_KIN"/>
    <property type="match status" value="1"/>
</dbReference>
<proteinExistence type="predicted"/>
<evidence type="ECO:0000313" key="15">
    <source>
        <dbReference type="EMBL" id="UOO91138.1"/>
    </source>
</evidence>
<dbReference type="Proteomes" id="UP000832011">
    <property type="component" value="Chromosome"/>
</dbReference>
<dbReference type="Pfam" id="PF00512">
    <property type="entry name" value="HisKA"/>
    <property type="match status" value="1"/>
</dbReference>
<dbReference type="Gene3D" id="1.10.287.130">
    <property type="match status" value="1"/>
</dbReference>
<keyword evidence="12 13" id="KW-0472">Membrane</keyword>
<dbReference type="Pfam" id="PF13492">
    <property type="entry name" value="GAF_3"/>
    <property type="match status" value="1"/>
</dbReference>
<dbReference type="GO" id="GO:0016301">
    <property type="term" value="F:kinase activity"/>
    <property type="evidence" value="ECO:0007669"/>
    <property type="project" value="UniProtKB-KW"/>
</dbReference>
<dbReference type="RefSeq" id="WP_058304714.1">
    <property type="nucleotide sequence ID" value="NZ_CABKVG010000004.1"/>
</dbReference>
<dbReference type="InterPro" id="IPR029016">
    <property type="entry name" value="GAF-like_dom_sf"/>
</dbReference>
<feature type="transmembrane region" description="Helical" evidence="13">
    <location>
        <begin position="394"/>
        <end position="412"/>
    </location>
</feature>
<dbReference type="Gene3D" id="3.30.565.10">
    <property type="entry name" value="Histidine kinase-like ATPase, C-terminal domain"/>
    <property type="match status" value="1"/>
</dbReference>
<comment type="catalytic activity">
    <reaction evidence="1">
        <text>ATP + protein L-histidine = ADP + protein N-phospho-L-histidine.</text>
        <dbReference type="EC" id="2.7.13.3"/>
    </reaction>
</comment>
<feature type="domain" description="Histidine kinase" evidence="14">
    <location>
        <begin position="659"/>
        <end position="876"/>
    </location>
</feature>
<feature type="transmembrane region" description="Helical" evidence="13">
    <location>
        <begin position="470"/>
        <end position="491"/>
    </location>
</feature>
<dbReference type="EC" id="2.7.13.3" evidence="3"/>
<dbReference type="InterPro" id="IPR003661">
    <property type="entry name" value="HisK_dim/P_dom"/>
</dbReference>
<keyword evidence="6 13" id="KW-0812">Transmembrane</keyword>
<dbReference type="SUPFAM" id="SSF55781">
    <property type="entry name" value="GAF domain-like"/>
    <property type="match status" value="1"/>
</dbReference>
<sequence length="877" mass="97394">MQANTTAEQWLQHAQAEQRGKLRIYFGAVAGVGKTYRMLKEAQQAQAAGKRVLIGWVETHQRADTAAQLGDLPRLPPRACEYQGRLFDEFDLDAAIAAQPEVLIVDELAHSNVHGSRHPKRWQDIEELLQHGIDVWTALNVQHLESLNDVISTITGVNIGETVPDAFFSAADELVLVDVTANELLHRLQSGKIYGAHKIKQAQQHFFRPGNLLSLREIALRKTAEILETDVKHYRQLHAIDTVWATDAGLLCCITGRSGDDDLVRGAARLAAQWHCDWHVVWAENTGLHAHTQQQHAQAALKLAESLGAQHTAVLSSGKQAEHLIAYARRHNLARVATGKHGYLAWRLPSWLRRHAPDLDCVLLSQARHSHKPTTTASQTASKPAPIQREQIKGMALMLAAALALTTLLWPFTGRFDNSNVVMLYLLLVMLASAVFGRAVGIFTSVVTVALFDFAFVEPRFSFSVRDVQYLATLAVMLVVSMVISQLTLYLKNRARVAHQREQRAIALFDFAKAMSGLLEQDEILHQSRKLMQQEFQADIHFVLPNEHEQLQCPHAPHVDAALAEWAYKNRQEAGLHTHTLPEHPSLYLPLQAPIRIRGVLVLTPKTQQEGLEAEKKRQLQVYANLIALTLERVHFATVASAAMTEMETEKMRNTLLATLSHDLRTPLTAMMGEAEYVQTYHDRMSAADLDESLQALHLSAQNVWQFVSNLLEIARMESGQLQIKRQTVAMADILAECVQQLQHHHPSAHVHTDIAPDLPDIKADALLLSHAVANLLENSVKYSPSAADIRIRAYVEAEMLHMDITDAGQGLPDLPTADLFKKFVRGNGEGAVAGSGLGLAIGKWIVEAHHGRIALYPRSDGQRGTVAHISLPIEPV</sequence>
<dbReference type="SUPFAM" id="SSF47384">
    <property type="entry name" value="Homodimeric domain of signal transducing histidine kinase"/>
    <property type="match status" value="1"/>
</dbReference>
<dbReference type="InterPro" id="IPR004358">
    <property type="entry name" value="Sig_transdc_His_kin-like_C"/>
</dbReference>
<dbReference type="InterPro" id="IPR036097">
    <property type="entry name" value="HisK_dim/P_sf"/>
</dbReference>
<dbReference type="InterPro" id="IPR005467">
    <property type="entry name" value="His_kinase_dom"/>
</dbReference>
<dbReference type="Pfam" id="PF02702">
    <property type="entry name" value="KdpD"/>
    <property type="match status" value="1"/>
</dbReference>
<dbReference type="PRINTS" id="PR00344">
    <property type="entry name" value="BCTRLSENSOR"/>
</dbReference>
<dbReference type="SMART" id="SM00388">
    <property type="entry name" value="HisKA"/>
    <property type="match status" value="1"/>
</dbReference>
<keyword evidence="9" id="KW-0067">ATP-binding</keyword>
<keyword evidence="10 13" id="KW-1133">Transmembrane helix</keyword>
<dbReference type="PANTHER" id="PTHR45569">
    <property type="entry name" value="SENSOR PROTEIN KDPD"/>
    <property type="match status" value="1"/>
</dbReference>
<dbReference type="PANTHER" id="PTHR45569:SF1">
    <property type="entry name" value="SENSOR PROTEIN KDPD"/>
    <property type="match status" value="1"/>
</dbReference>
<organism evidence="15 16">
    <name type="scientific">Vitreoscilla massiliensis</name>
    <dbReference type="NCBI Taxonomy" id="1689272"/>
    <lineage>
        <taxon>Bacteria</taxon>
        <taxon>Pseudomonadati</taxon>
        <taxon>Pseudomonadota</taxon>
        <taxon>Betaproteobacteria</taxon>
        <taxon>Neisseriales</taxon>
        <taxon>Neisseriaceae</taxon>
        <taxon>Vitreoscilla</taxon>
    </lineage>
</organism>
<dbReference type="InterPro" id="IPR014729">
    <property type="entry name" value="Rossmann-like_a/b/a_fold"/>
</dbReference>
<feature type="transmembrane region" description="Helical" evidence="13">
    <location>
        <begin position="424"/>
        <end position="450"/>
    </location>
</feature>
<dbReference type="InterPro" id="IPR003852">
    <property type="entry name" value="Sig_transdc_His_kinase_KdpD_N"/>
</dbReference>
<evidence type="ECO:0000256" key="8">
    <source>
        <dbReference type="ARBA" id="ARBA00022777"/>
    </source>
</evidence>
<dbReference type="Gene3D" id="3.40.50.300">
    <property type="entry name" value="P-loop containing nucleotide triphosphate hydrolases"/>
    <property type="match status" value="1"/>
</dbReference>
<evidence type="ECO:0000256" key="7">
    <source>
        <dbReference type="ARBA" id="ARBA00022741"/>
    </source>
</evidence>
<evidence type="ECO:0000256" key="10">
    <source>
        <dbReference type="ARBA" id="ARBA00022989"/>
    </source>
</evidence>
<keyword evidence="16" id="KW-1185">Reference proteome</keyword>
<dbReference type="Gene3D" id="3.40.50.620">
    <property type="entry name" value="HUPs"/>
    <property type="match status" value="1"/>
</dbReference>
<dbReference type="SMART" id="SM00387">
    <property type="entry name" value="HATPase_c"/>
    <property type="match status" value="1"/>
</dbReference>
<dbReference type="InterPro" id="IPR052023">
    <property type="entry name" value="Histidine_kinase_KdpD"/>
</dbReference>
<dbReference type="InterPro" id="IPR025201">
    <property type="entry name" value="KdpD_TM"/>
</dbReference>
<keyword evidence="5" id="KW-0808">Transferase</keyword>
<dbReference type="Gene3D" id="1.20.120.620">
    <property type="entry name" value="Backbone structure of the membrane domain of e. Coli histidine kinase receptor kdpd"/>
    <property type="match status" value="1"/>
</dbReference>
<dbReference type="SUPFAM" id="SSF52402">
    <property type="entry name" value="Adenine nucleotide alpha hydrolases-like"/>
    <property type="match status" value="1"/>
</dbReference>
<comment type="subcellular location">
    <subcellularLocation>
        <location evidence="2">Membrane</location>
        <topology evidence="2">Multi-pass membrane protein</topology>
    </subcellularLocation>
</comment>
<keyword evidence="8 15" id="KW-0418">Kinase</keyword>
<gene>
    <name evidence="15" type="ORF">LVJ82_09325</name>
</gene>
<evidence type="ECO:0000256" key="1">
    <source>
        <dbReference type="ARBA" id="ARBA00000085"/>
    </source>
</evidence>
<dbReference type="CDD" id="cd00082">
    <property type="entry name" value="HisKA"/>
    <property type="match status" value="1"/>
</dbReference>
<evidence type="ECO:0000256" key="13">
    <source>
        <dbReference type="SAM" id="Phobius"/>
    </source>
</evidence>
<accession>A0ABY4E722</accession>
<evidence type="ECO:0000256" key="9">
    <source>
        <dbReference type="ARBA" id="ARBA00022840"/>
    </source>
</evidence>
<evidence type="ECO:0000256" key="12">
    <source>
        <dbReference type="ARBA" id="ARBA00023136"/>
    </source>
</evidence>
<evidence type="ECO:0000259" key="14">
    <source>
        <dbReference type="PROSITE" id="PS50109"/>
    </source>
</evidence>
<evidence type="ECO:0000256" key="11">
    <source>
        <dbReference type="ARBA" id="ARBA00023012"/>
    </source>
</evidence>
<evidence type="ECO:0000313" key="16">
    <source>
        <dbReference type="Proteomes" id="UP000832011"/>
    </source>
</evidence>
<keyword evidence="4" id="KW-0597">Phosphoprotein</keyword>
<evidence type="ECO:0000256" key="6">
    <source>
        <dbReference type="ARBA" id="ARBA00022692"/>
    </source>
</evidence>
<dbReference type="Gene3D" id="3.30.450.40">
    <property type="match status" value="1"/>
</dbReference>